<keyword evidence="1" id="KW-0732">Signal</keyword>
<dbReference type="Proteomes" id="UP000436989">
    <property type="component" value="Unassembled WGS sequence"/>
</dbReference>
<evidence type="ECO:0000256" key="1">
    <source>
        <dbReference type="SAM" id="SignalP"/>
    </source>
</evidence>
<feature type="signal peptide" evidence="1">
    <location>
        <begin position="1"/>
        <end position="28"/>
    </location>
</feature>
<dbReference type="EMBL" id="WOGU01000003">
    <property type="protein sequence ID" value="MUN62397.1"/>
    <property type="molecule type" value="Genomic_DNA"/>
</dbReference>
<name>A0A6N8GJG3_9MICC</name>
<evidence type="ECO:0000313" key="3">
    <source>
        <dbReference type="Proteomes" id="UP000436989"/>
    </source>
</evidence>
<sequence>MKTWKKSVLCSVAAGALMVGGLLSPVSAAPNPPGPDGGTFDFNCSNGAELTVTYEGKIKTIENASGTKTISPGTKATVTNITSGKSATYTITGTGRPEALGENTRVRLTGRNLVIRPFPNPDELYVTSGNVTYVVDAEGNEVKRFSGPGNVIDVCEELG</sequence>
<evidence type="ECO:0000313" key="2">
    <source>
        <dbReference type="EMBL" id="MUN62397.1"/>
    </source>
</evidence>
<dbReference type="AlphaFoldDB" id="A0A6N8GJG3"/>
<dbReference type="RefSeq" id="WP_156267619.1">
    <property type="nucleotide sequence ID" value="NZ_WOGU01000003.1"/>
</dbReference>
<protein>
    <submittedName>
        <fullName evidence="2">Uncharacterized protein</fullName>
    </submittedName>
</protein>
<organism evidence="2 3">
    <name type="scientific">Kocuria sediminis</name>
    <dbReference type="NCBI Taxonomy" id="1038857"/>
    <lineage>
        <taxon>Bacteria</taxon>
        <taxon>Bacillati</taxon>
        <taxon>Actinomycetota</taxon>
        <taxon>Actinomycetes</taxon>
        <taxon>Micrococcales</taxon>
        <taxon>Micrococcaceae</taxon>
        <taxon>Kocuria</taxon>
    </lineage>
</organism>
<accession>A0A6N8GJG3</accession>
<gene>
    <name evidence="2" type="ORF">GMA12_04445</name>
</gene>
<feature type="chain" id="PRO_5027115274" evidence="1">
    <location>
        <begin position="29"/>
        <end position="159"/>
    </location>
</feature>
<keyword evidence="3" id="KW-1185">Reference proteome</keyword>
<comment type="caution">
    <text evidence="2">The sequence shown here is derived from an EMBL/GenBank/DDBJ whole genome shotgun (WGS) entry which is preliminary data.</text>
</comment>
<proteinExistence type="predicted"/>
<reference evidence="2 3" key="1">
    <citation type="submission" date="2019-12" db="EMBL/GenBank/DDBJ databases">
        <authorList>
            <person name="Shi Y."/>
        </authorList>
    </citation>
    <scope>NUCLEOTIDE SEQUENCE [LARGE SCALE GENOMIC DNA]</scope>
    <source>
        <strain evidence="2 3">JCM 17929</strain>
    </source>
</reference>